<feature type="compositionally biased region" description="Polar residues" evidence="1">
    <location>
        <begin position="58"/>
        <end position="68"/>
    </location>
</feature>
<evidence type="ECO:0000256" key="1">
    <source>
        <dbReference type="SAM" id="MobiDB-lite"/>
    </source>
</evidence>
<protein>
    <submittedName>
        <fullName evidence="2">Uncharacterized protein</fullName>
    </submittedName>
</protein>
<dbReference type="EMBL" id="CP019082">
    <property type="protein sequence ID" value="APW64004.1"/>
    <property type="molecule type" value="Genomic_DNA"/>
</dbReference>
<feature type="compositionally biased region" description="Basic residues" evidence="1">
    <location>
        <begin position="250"/>
        <end position="271"/>
    </location>
</feature>
<keyword evidence="3" id="KW-1185">Reference proteome</keyword>
<dbReference type="KEGG" id="pbor:BSF38_05593"/>
<evidence type="ECO:0000313" key="3">
    <source>
        <dbReference type="Proteomes" id="UP000186309"/>
    </source>
</evidence>
<proteinExistence type="predicted"/>
<dbReference type="Proteomes" id="UP000186309">
    <property type="component" value="Chromosome"/>
</dbReference>
<accession>A0A1U7CYI6</accession>
<evidence type="ECO:0000313" key="2">
    <source>
        <dbReference type="EMBL" id="APW64004.1"/>
    </source>
</evidence>
<reference evidence="3" key="1">
    <citation type="submission" date="2016-12" db="EMBL/GenBank/DDBJ databases">
        <title>Comparative genomics of four Isosphaeraceae planctomycetes: a common pool of plasmids and glycoside hydrolase genes.</title>
        <authorList>
            <person name="Ivanova A."/>
        </authorList>
    </citation>
    <scope>NUCLEOTIDE SEQUENCE [LARGE SCALE GENOMIC DNA]</scope>
    <source>
        <strain evidence="3">PX4</strain>
    </source>
</reference>
<feature type="compositionally biased region" description="Basic residues" evidence="1">
    <location>
        <begin position="101"/>
        <end position="112"/>
    </location>
</feature>
<feature type="region of interest" description="Disordered" evidence="1">
    <location>
        <begin position="56"/>
        <end position="165"/>
    </location>
</feature>
<sequence length="285" mass="31043">MKMGVPRSRAGGLRIRARSASECIVLRLLTRPPGRGIYSLALRACISLLDRPAAGPTSYFQSNQSCPQGRTHPDENGGLRSTGSGRGTPCGCPVRFTPTAHARRSGTHKGRPYGKPQTGIFMANPRERTQSPRTSRGPRLGERRPTAGVRNRAFGANEANPPSFPNILFNNELQLTIMDSPRRERTQSRARANAPETGVERPAGGSFQVERSQSRPGLGGCLGARFDAARGWNRRERTQSRGCHGSGRLNARRGRAARNRSRRAGRARARRAVNATPPARRPGRG</sequence>
<feature type="region of interest" description="Disordered" evidence="1">
    <location>
        <begin position="181"/>
        <end position="221"/>
    </location>
</feature>
<feature type="region of interest" description="Disordered" evidence="1">
    <location>
        <begin position="233"/>
        <end position="285"/>
    </location>
</feature>
<dbReference type="AlphaFoldDB" id="A0A1U7CYI6"/>
<gene>
    <name evidence="2" type="ORF">BSF38_05593</name>
</gene>
<name>A0A1U7CYI6_9BACT</name>
<organism evidence="2 3">
    <name type="scientific">Paludisphaera borealis</name>
    <dbReference type="NCBI Taxonomy" id="1387353"/>
    <lineage>
        <taxon>Bacteria</taxon>
        <taxon>Pseudomonadati</taxon>
        <taxon>Planctomycetota</taxon>
        <taxon>Planctomycetia</taxon>
        <taxon>Isosphaerales</taxon>
        <taxon>Isosphaeraceae</taxon>
        <taxon>Paludisphaera</taxon>
    </lineage>
</organism>